<dbReference type="RefSeq" id="WP_176329867.1">
    <property type="nucleotide sequence ID" value="NZ_MSLT01000019.1"/>
</dbReference>
<dbReference type="GO" id="GO:0015628">
    <property type="term" value="P:protein secretion by the type II secretion system"/>
    <property type="evidence" value="ECO:0007669"/>
    <property type="project" value="InterPro"/>
</dbReference>
<dbReference type="InterPro" id="IPR002416">
    <property type="entry name" value="T2SS_protein-GspH"/>
</dbReference>
<evidence type="ECO:0000256" key="5">
    <source>
        <dbReference type="ARBA" id="ARBA00022519"/>
    </source>
</evidence>
<dbReference type="PRINTS" id="PR00885">
    <property type="entry name" value="BCTERIALGSPH"/>
</dbReference>
<dbReference type="EMBL" id="MSLT01000019">
    <property type="protein sequence ID" value="OUD12928.1"/>
    <property type="molecule type" value="Genomic_DNA"/>
</dbReference>
<keyword evidence="5" id="KW-0997">Cell inner membrane</keyword>
<sequence>MIGIMLLRGKNREIVDAGFTLLEVVIVTLIIGILLTLTTLSLERDGAQREGERQARRMVDRLQWGCERAILQGRLLGVYFSATGYAFYQWREAQWQLSTDDPLFETQSWPNGWQTRLWLEQQPVDFTEKKIPQVLCSPSGESTVFELHLKHESDTYSTSSVIIYSEGWGEIGIKYVK</sequence>
<comment type="subcellular location">
    <subcellularLocation>
        <location evidence="1">Cell inner membrane</location>
        <topology evidence="1">Single-pass membrane protein</topology>
    </subcellularLocation>
</comment>
<reference evidence="11 12" key="1">
    <citation type="submission" date="2016-12" db="EMBL/GenBank/DDBJ databases">
        <title>Thioflexothrix psekupsii D3 genome sequencing and assembly.</title>
        <authorList>
            <person name="Fomenkov A."/>
            <person name="Vincze T."/>
            <person name="Grabovich M."/>
            <person name="Anton B.P."/>
            <person name="Dubinina G."/>
            <person name="Orlova M."/>
            <person name="Belousova E."/>
            <person name="Roberts R.J."/>
        </authorList>
    </citation>
    <scope>NUCLEOTIDE SEQUENCE [LARGE SCALE GENOMIC DNA]</scope>
    <source>
        <strain evidence="11">D3</strain>
    </source>
</reference>
<dbReference type="NCBIfam" id="TIGR01708">
    <property type="entry name" value="typeII_sec_gspH"/>
    <property type="match status" value="1"/>
</dbReference>
<dbReference type="GO" id="GO:0005886">
    <property type="term" value="C:plasma membrane"/>
    <property type="evidence" value="ECO:0007669"/>
    <property type="project" value="UniProtKB-SubCell"/>
</dbReference>
<dbReference type="NCBIfam" id="TIGR02532">
    <property type="entry name" value="IV_pilin_GFxxxE"/>
    <property type="match status" value="1"/>
</dbReference>
<evidence type="ECO:0000256" key="2">
    <source>
        <dbReference type="ARBA" id="ARBA00021549"/>
    </source>
</evidence>
<evidence type="ECO:0000313" key="11">
    <source>
        <dbReference type="EMBL" id="OUD12928.1"/>
    </source>
</evidence>
<feature type="transmembrane region" description="Helical" evidence="10">
    <location>
        <begin position="21"/>
        <end position="42"/>
    </location>
</feature>
<keyword evidence="7 10" id="KW-1133">Transmembrane helix</keyword>
<dbReference type="SUPFAM" id="SSF54523">
    <property type="entry name" value="Pili subunits"/>
    <property type="match status" value="1"/>
</dbReference>
<organism evidence="11 12">
    <name type="scientific">Thioflexithrix psekupsensis</name>
    <dbReference type="NCBI Taxonomy" id="1570016"/>
    <lineage>
        <taxon>Bacteria</taxon>
        <taxon>Pseudomonadati</taxon>
        <taxon>Pseudomonadota</taxon>
        <taxon>Gammaproteobacteria</taxon>
        <taxon>Thiotrichales</taxon>
        <taxon>Thioflexithrix</taxon>
    </lineage>
</organism>
<evidence type="ECO:0000256" key="7">
    <source>
        <dbReference type="ARBA" id="ARBA00022989"/>
    </source>
</evidence>
<dbReference type="InterPro" id="IPR045584">
    <property type="entry name" value="Pilin-like"/>
</dbReference>
<evidence type="ECO:0000256" key="9">
    <source>
        <dbReference type="ARBA" id="ARBA00030775"/>
    </source>
</evidence>
<dbReference type="InterPro" id="IPR012902">
    <property type="entry name" value="N_methyl_site"/>
</dbReference>
<dbReference type="Gene3D" id="3.55.40.10">
    <property type="entry name" value="minor pseudopilin epsh domain"/>
    <property type="match status" value="1"/>
</dbReference>
<protein>
    <recommendedName>
        <fullName evidence="2">Type II secretion system protein H</fullName>
    </recommendedName>
    <alternativeName>
        <fullName evidence="9">General secretion pathway protein H</fullName>
    </alternativeName>
</protein>
<keyword evidence="12" id="KW-1185">Reference proteome</keyword>
<dbReference type="AlphaFoldDB" id="A0A251X5J4"/>
<dbReference type="InterPro" id="IPR049875">
    <property type="entry name" value="TypeII_GspH"/>
</dbReference>
<evidence type="ECO:0000256" key="3">
    <source>
        <dbReference type="ARBA" id="ARBA00022475"/>
    </source>
</evidence>
<dbReference type="Pfam" id="PF07963">
    <property type="entry name" value="N_methyl"/>
    <property type="match status" value="1"/>
</dbReference>
<keyword evidence="4" id="KW-0488">Methylation</keyword>
<proteinExistence type="predicted"/>
<dbReference type="GO" id="GO:0015627">
    <property type="term" value="C:type II protein secretion system complex"/>
    <property type="evidence" value="ECO:0007669"/>
    <property type="project" value="InterPro"/>
</dbReference>
<keyword evidence="3" id="KW-1003">Cell membrane</keyword>
<evidence type="ECO:0000256" key="4">
    <source>
        <dbReference type="ARBA" id="ARBA00022481"/>
    </source>
</evidence>
<gene>
    <name evidence="11" type="ORF">TPSD3_12375</name>
</gene>
<evidence type="ECO:0000256" key="8">
    <source>
        <dbReference type="ARBA" id="ARBA00023136"/>
    </source>
</evidence>
<comment type="caution">
    <text evidence="11">The sequence shown here is derived from an EMBL/GenBank/DDBJ whole genome shotgun (WGS) entry which is preliminary data.</text>
</comment>
<dbReference type="Proteomes" id="UP000194798">
    <property type="component" value="Unassembled WGS sequence"/>
</dbReference>
<dbReference type="PROSITE" id="PS00409">
    <property type="entry name" value="PROKAR_NTER_METHYL"/>
    <property type="match status" value="1"/>
</dbReference>
<evidence type="ECO:0000256" key="1">
    <source>
        <dbReference type="ARBA" id="ARBA00004377"/>
    </source>
</evidence>
<evidence type="ECO:0000256" key="6">
    <source>
        <dbReference type="ARBA" id="ARBA00022692"/>
    </source>
</evidence>
<keyword evidence="6 10" id="KW-0812">Transmembrane</keyword>
<name>A0A251X5J4_9GAMM</name>
<keyword evidence="8 10" id="KW-0472">Membrane</keyword>
<evidence type="ECO:0000256" key="10">
    <source>
        <dbReference type="SAM" id="Phobius"/>
    </source>
</evidence>
<evidence type="ECO:0000313" key="12">
    <source>
        <dbReference type="Proteomes" id="UP000194798"/>
    </source>
</evidence>
<accession>A0A251X5J4</accession>